<dbReference type="Proteomes" id="UP000663873">
    <property type="component" value="Unassembled WGS sequence"/>
</dbReference>
<feature type="domain" description="Dynein heavy chain AAA module D4" evidence="1">
    <location>
        <begin position="2"/>
        <end position="56"/>
    </location>
</feature>
<evidence type="ECO:0000259" key="1">
    <source>
        <dbReference type="Pfam" id="PF12780"/>
    </source>
</evidence>
<accession>A0A821YSF1</accession>
<protein>
    <recommendedName>
        <fullName evidence="1">Dynein heavy chain AAA module D4 domain-containing protein</fullName>
    </recommendedName>
</protein>
<organism evidence="2 4">
    <name type="scientific">Rotaria socialis</name>
    <dbReference type="NCBI Taxonomy" id="392032"/>
    <lineage>
        <taxon>Eukaryota</taxon>
        <taxon>Metazoa</taxon>
        <taxon>Spiralia</taxon>
        <taxon>Gnathifera</taxon>
        <taxon>Rotifera</taxon>
        <taxon>Eurotatoria</taxon>
        <taxon>Bdelloidea</taxon>
        <taxon>Philodinida</taxon>
        <taxon>Philodinidae</taxon>
        <taxon>Rotaria</taxon>
    </lineage>
</organism>
<feature type="non-terminal residue" evidence="2">
    <location>
        <position position="1"/>
    </location>
</feature>
<dbReference type="Gene3D" id="3.40.50.300">
    <property type="entry name" value="P-loop containing nucleotide triphosphate hydrolases"/>
    <property type="match status" value="1"/>
</dbReference>
<feature type="non-terminal residue" evidence="2">
    <location>
        <position position="61"/>
    </location>
</feature>
<dbReference type="AlphaFoldDB" id="A0A821YSF1"/>
<evidence type="ECO:0000313" key="2">
    <source>
        <dbReference type="EMBL" id="CAF4964183.1"/>
    </source>
</evidence>
<dbReference type="EMBL" id="CAJOBP010097234">
    <property type="protein sequence ID" value="CAF4965777.1"/>
    <property type="molecule type" value="Genomic_DNA"/>
</dbReference>
<sequence length="61" mass="6848">SAGEVPGLYTPDEVESILSPLREESSQEGFRGTMVQYFAQRVKTNLHIALVMDFTRPTFTV</sequence>
<reference evidence="2" key="1">
    <citation type="submission" date="2021-02" db="EMBL/GenBank/DDBJ databases">
        <authorList>
            <person name="Nowell W R."/>
        </authorList>
    </citation>
    <scope>NUCLEOTIDE SEQUENCE</scope>
</reference>
<dbReference type="InterPro" id="IPR027417">
    <property type="entry name" value="P-loop_NTPase"/>
</dbReference>
<comment type="caution">
    <text evidence="2">The sequence shown here is derived from an EMBL/GenBank/DDBJ whole genome shotgun (WGS) entry which is preliminary data.</text>
</comment>
<dbReference type="EMBL" id="CAJOBP010096628">
    <property type="protein sequence ID" value="CAF4964183.1"/>
    <property type="molecule type" value="Genomic_DNA"/>
</dbReference>
<gene>
    <name evidence="2" type="ORF">UJA718_LOCUS48410</name>
    <name evidence="3" type="ORF">UJA718_LOCUS48485</name>
</gene>
<proteinExistence type="predicted"/>
<name>A0A821YSF1_9BILA</name>
<evidence type="ECO:0000313" key="4">
    <source>
        <dbReference type="Proteomes" id="UP000663873"/>
    </source>
</evidence>
<dbReference type="InterPro" id="IPR024317">
    <property type="entry name" value="Dynein_heavy_chain_D4_dom"/>
</dbReference>
<dbReference type="Pfam" id="PF12780">
    <property type="entry name" value="AAA_8"/>
    <property type="match status" value="1"/>
</dbReference>
<keyword evidence="4" id="KW-1185">Reference proteome</keyword>
<evidence type="ECO:0000313" key="3">
    <source>
        <dbReference type="EMBL" id="CAF4965777.1"/>
    </source>
</evidence>